<dbReference type="GO" id="GO:0005886">
    <property type="term" value="C:plasma membrane"/>
    <property type="evidence" value="ECO:0007669"/>
    <property type="project" value="TreeGrafter"/>
</dbReference>
<sequence length="112" mass="12842">MRPDLSVQLITWNVKSEQCKCDLTQLLDIDVDDPSVGHTSAGQQPLADVYAIGLQEVAFRPTSLVFTDPWVTALDKLFRQLDYVRLKQIRLVGILLVVYTRRQLLPRFRSVE</sequence>
<evidence type="ECO:0000313" key="2">
    <source>
        <dbReference type="EMBL" id="CAD7635689.1"/>
    </source>
</evidence>
<dbReference type="Proteomes" id="UP000759131">
    <property type="component" value="Unassembled WGS sequence"/>
</dbReference>
<accession>A0A7R9Q7R8</accession>
<organism evidence="2">
    <name type="scientific">Medioppia subpectinata</name>
    <dbReference type="NCBI Taxonomy" id="1979941"/>
    <lineage>
        <taxon>Eukaryota</taxon>
        <taxon>Metazoa</taxon>
        <taxon>Ecdysozoa</taxon>
        <taxon>Arthropoda</taxon>
        <taxon>Chelicerata</taxon>
        <taxon>Arachnida</taxon>
        <taxon>Acari</taxon>
        <taxon>Acariformes</taxon>
        <taxon>Sarcoptiformes</taxon>
        <taxon>Oribatida</taxon>
        <taxon>Brachypylina</taxon>
        <taxon>Oppioidea</taxon>
        <taxon>Oppiidae</taxon>
        <taxon>Medioppia</taxon>
    </lineage>
</organism>
<dbReference type="GO" id="GO:0004439">
    <property type="term" value="F:phosphatidylinositol-4,5-bisphosphate 5-phosphatase activity"/>
    <property type="evidence" value="ECO:0007669"/>
    <property type="project" value="TreeGrafter"/>
</dbReference>
<evidence type="ECO:0000259" key="1">
    <source>
        <dbReference type="Pfam" id="PF22669"/>
    </source>
</evidence>
<dbReference type="GO" id="GO:0046856">
    <property type="term" value="P:phosphatidylinositol dephosphorylation"/>
    <property type="evidence" value="ECO:0007669"/>
    <property type="project" value="InterPro"/>
</dbReference>
<dbReference type="GO" id="GO:0005737">
    <property type="term" value="C:cytoplasm"/>
    <property type="evidence" value="ECO:0007669"/>
    <property type="project" value="TreeGrafter"/>
</dbReference>
<reference evidence="2" key="1">
    <citation type="submission" date="2020-11" db="EMBL/GenBank/DDBJ databases">
        <authorList>
            <person name="Tran Van P."/>
        </authorList>
    </citation>
    <scope>NUCLEOTIDE SEQUENCE</scope>
</reference>
<evidence type="ECO:0000313" key="3">
    <source>
        <dbReference type="Proteomes" id="UP000759131"/>
    </source>
</evidence>
<dbReference type="Gene3D" id="3.60.10.10">
    <property type="entry name" value="Endonuclease/exonuclease/phosphatase"/>
    <property type="match status" value="1"/>
</dbReference>
<feature type="domain" description="Inositol polyphosphate-related phosphatase" evidence="1">
    <location>
        <begin position="10"/>
        <end position="111"/>
    </location>
</feature>
<name>A0A7R9Q7R8_9ACAR</name>
<dbReference type="InterPro" id="IPR000300">
    <property type="entry name" value="IPPc"/>
</dbReference>
<keyword evidence="3" id="KW-1185">Reference proteome</keyword>
<dbReference type="InterPro" id="IPR036691">
    <property type="entry name" value="Endo/exonu/phosph_ase_sf"/>
</dbReference>
<dbReference type="GO" id="GO:0001726">
    <property type="term" value="C:ruffle"/>
    <property type="evidence" value="ECO:0007669"/>
    <property type="project" value="TreeGrafter"/>
</dbReference>
<feature type="non-terminal residue" evidence="2">
    <location>
        <position position="1"/>
    </location>
</feature>
<dbReference type="EMBL" id="OC872038">
    <property type="protein sequence ID" value="CAD7635689.1"/>
    <property type="molecule type" value="Genomic_DNA"/>
</dbReference>
<dbReference type="PANTHER" id="PTHR11200:SF275">
    <property type="entry name" value="LD06095P"/>
    <property type="match status" value="1"/>
</dbReference>
<dbReference type="AlphaFoldDB" id="A0A7R9Q7R8"/>
<dbReference type="SUPFAM" id="SSF56219">
    <property type="entry name" value="DNase I-like"/>
    <property type="match status" value="1"/>
</dbReference>
<dbReference type="PANTHER" id="PTHR11200">
    <property type="entry name" value="INOSITOL 5-PHOSPHATASE"/>
    <property type="match status" value="1"/>
</dbReference>
<gene>
    <name evidence="2" type="ORF">OSB1V03_LOCUS16080</name>
</gene>
<dbReference type="InterPro" id="IPR046985">
    <property type="entry name" value="IP5"/>
</dbReference>
<protein>
    <recommendedName>
        <fullName evidence="1">Inositol polyphosphate-related phosphatase domain-containing protein</fullName>
    </recommendedName>
</protein>
<dbReference type="OrthoDB" id="62798at2759"/>
<proteinExistence type="predicted"/>
<dbReference type="EMBL" id="CAJPIZ010017463">
    <property type="protein sequence ID" value="CAG2116119.1"/>
    <property type="molecule type" value="Genomic_DNA"/>
</dbReference>
<dbReference type="Pfam" id="PF22669">
    <property type="entry name" value="Exo_endo_phos2"/>
    <property type="match status" value="1"/>
</dbReference>